<organism evidence="2 3">
    <name type="scientific">Caenorhabditis briggsae</name>
    <dbReference type="NCBI Taxonomy" id="6238"/>
    <lineage>
        <taxon>Eukaryota</taxon>
        <taxon>Metazoa</taxon>
        <taxon>Ecdysozoa</taxon>
        <taxon>Nematoda</taxon>
        <taxon>Chromadorea</taxon>
        <taxon>Rhabditida</taxon>
        <taxon>Rhabditina</taxon>
        <taxon>Rhabditomorpha</taxon>
        <taxon>Rhabditoidea</taxon>
        <taxon>Rhabditidae</taxon>
        <taxon>Peloderinae</taxon>
        <taxon>Caenorhabditis</taxon>
    </lineage>
</organism>
<dbReference type="Gene3D" id="3.40.720.10">
    <property type="entry name" value="Alkaline Phosphatase, subunit A"/>
    <property type="match status" value="1"/>
</dbReference>
<dbReference type="Proteomes" id="UP000827892">
    <property type="component" value="Chromosome IV"/>
</dbReference>
<accession>A0AAE9D7R3</accession>
<dbReference type="PANTHER" id="PTHR10974">
    <property type="entry name" value="FI08016P-RELATED"/>
    <property type="match status" value="1"/>
</dbReference>
<reference evidence="2 3" key="1">
    <citation type="submission" date="2022-05" db="EMBL/GenBank/DDBJ databases">
        <title>Chromosome-level reference genomes for two strains of Caenorhabditis briggsae: an improved platform for comparative genomics.</title>
        <authorList>
            <person name="Stevens L."/>
            <person name="Andersen E.C."/>
        </authorList>
    </citation>
    <scope>NUCLEOTIDE SEQUENCE [LARGE SCALE GENOMIC DNA]</scope>
    <source>
        <strain evidence="2">QX1410_ONT</strain>
        <tissue evidence="2">Whole-organism</tissue>
    </source>
</reference>
<keyword evidence="1" id="KW-0472">Membrane</keyword>
<dbReference type="Pfam" id="PF02995">
    <property type="entry name" value="DUF229"/>
    <property type="match status" value="1"/>
</dbReference>
<evidence type="ECO:0000313" key="2">
    <source>
        <dbReference type="EMBL" id="ULT98057.1"/>
    </source>
</evidence>
<name>A0AAE9D7R3_CAEBR</name>
<dbReference type="CDD" id="cd16021">
    <property type="entry name" value="ALP_like"/>
    <property type="match status" value="1"/>
</dbReference>
<feature type="transmembrane region" description="Helical" evidence="1">
    <location>
        <begin position="16"/>
        <end position="34"/>
    </location>
</feature>
<dbReference type="EMBL" id="CP090894">
    <property type="protein sequence ID" value="ULT98057.1"/>
    <property type="molecule type" value="Genomic_DNA"/>
</dbReference>
<keyword evidence="1" id="KW-1133">Transmembrane helix</keyword>
<dbReference type="SUPFAM" id="SSF53649">
    <property type="entry name" value="Alkaline phosphatase-like"/>
    <property type="match status" value="1"/>
</dbReference>
<sequence length="621" mass="72541">MRIILIIRKWRHEPGFIAYVSVFLYLLFIILFTSSNDSIKIESSFKNVDTTRNGKEVCALPIYDFWHESVKPLLKGHNPMKNCDKTFRKWTELENGEWRIVKEGANCSARCFEGIGAKKEVVFQEWMKPGKTDCEFIEAVCWENNTEAYGYTHSQIIPRTPKPPETKFPSPPNVLVFTIDSLNTGMAKRSLPKFLPYFQSKFSGIEFPFVNKVGENSQPNGFPLWFGKRIEGGRTVAWEELKPDWNETEYCERFLDNKTHIFKEFKQHGYATALIEDWYQTLLDAWPFCKGFKERPADHGFRPIPSVFEAYGLKVTRYHLKGKLCRETHHAAMEYLEQLMRAYRDGPLFTWTWLNNIAHNYIDGPARADQYLVDYFERNHQILDDSFVLFVADHGLRFGYGNYFTTEIGSFERHNPYLAISVPKKYRGSETGLLDILKRNSQQLQTHFDTRATLLDILKFQPMFNFTDREHIKIQNEIGDSLIRKQPNEPRTCATLPIPQQYCICQVQKFEIRNKILQRNLGKKLVDHVHYLLAKSNVSQLCEQYDLEEVTSLIEYDYTKSWNTYKISAKTTFSAHFETLMVYNENDGSVNFGKVVRLDTYGSTADCTKKVKFQALCHCKK</sequence>
<keyword evidence="1" id="KW-0812">Transmembrane</keyword>
<protein>
    <submittedName>
        <fullName evidence="2">Uncharacterized protein</fullName>
    </submittedName>
</protein>
<dbReference type="AlphaFoldDB" id="A0AAE9D7R3"/>
<proteinExistence type="predicted"/>
<dbReference type="PANTHER" id="PTHR10974:SF5">
    <property type="entry name" value="SULFATASE DOMAIN-CONTAINING PROTEIN"/>
    <property type="match status" value="1"/>
</dbReference>
<dbReference type="InterPro" id="IPR004245">
    <property type="entry name" value="DUF229"/>
</dbReference>
<evidence type="ECO:0000313" key="3">
    <source>
        <dbReference type="Proteomes" id="UP000827892"/>
    </source>
</evidence>
<evidence type="ECO:0000256" key="1">
    <source>
        <dbReference type="SAM" id="Phobius"/>
    </source>
</evidence>
<dbReference type="InterPro" id="IPR017850">
    <property type="entry name" value="Alkaline_phosphatase_core_sf"/>
</dbReference>
<gene>
    <name evidence="2" type="ORF">L3Y34_005711</name>
</gene>